<dbReference type="Proteomes" id="UP000035065">
    <property type="component" value="Unassembled WGS sequence"/>
</dbReference>
<dbReference type="CDD" id="cd05233">
    <property type="entry name" value="SDR_c"/>
    <property type="match status" value="1"/>
</dbReference>
<comment type="similarity">
    <text evidence="1 3">Belongs to the short-chain dehydrogenases/reductases (SDR) family.</text>
</comment>
<dbReference type="PRINTS" id="PR00081">
    <property type="entry name" value="GDHRDH"/>
</dbReference>
<dbReference type="PANTHER" id="PTHR24322">
    <property type="entry name" value="PKSB"/>
    <property type="match status" value="1"/>
</dbReference>
<keyword evidence="2" id="KW-0560">Oxidoreductase</keyword>
<dbReference type="NCBIfam" id="NF005878">
    <property type="entry name" value="PRK07825.1"/>
    <property type="match status" value="1"/>
</dbReference>
<evidence type="ECO:0000256" key="2">
    <source>
        <dbReference type="ARBA" id="ARBA00023002"/>
    </source>
</evidence>
<dbReference type="Pfam" id="PF00106">
    <property type="entry name" value="adh_short"/>
    <property type="match status" value="1"/>
</dbReference>
<dbReference type="OrthoDB" id="9775296at2"/>
<evidence type="ECO:0000256" key="1">
    <source>
        <dbReference type="ARBA" id="ARBA00006484"/>
    </source>
</evidence>
<dbReference type="InterPro" id="IPR002347">
    <property type="entry name" value="SDR_fam"/>
</dbReference>
<keyword evidence="5" id="KW-1185">Reference proteome</keyword>
<dbReference type="InterPro" id="IPR036291">
    <property type="entry name" value="NAD(P)-bd_dom_sf"/>
</dbReference>
<dbReference type="STRING" id="644548.SCNU_18102"/>
<dbReference type="eggNOG" id="COG4221">
    <property type="taxonomic scope" value="Bacteria"/>
</dbReference>
<dbReference type="EMBL" id="AEUD01000020">
    <property type="protein sequence ID" value="EGD53590.1"/>
    <property type="molecule type" value="Genomic_DNA"/>
</dbReference>
<comment type="caution">
    <text evidence="4">The sequence shown here is derived from an EMBL/GenBank/DDBJ whole genome shotgun (WGS) entry which is preliminary data.</text>
</comment>
<sequence length="293" mass="30926">MSRSRPSLFSRTDRHDARLARIRAGVTGRVVAVTGGARGIGFEIATQLLDAGARVAIGDIDVDAVGKAAADLGIEGIELDVTSRESFDAFLDTVAERVGPVDVLVNNAGIMPVGPFLDYRESLIRATLNVDLLGVILGSQAAASRMADRGRGQIVNISSVAGRLPTPGLTVYNAAKAGVIEFSEALDSELSGRGVRVSTVMPTFTNTGLIDGLATNSMVTSVDTDVVAQEVLASIARVRVRVAAPRSMGWVNAYPVLPRPLKRALLRTTKSGQIFLNPDPESRSAYSKRIGQS</sequence>
<protein>
    <submittedName>
        <fullName evidence="4">Short-chain dehydrogenase/reductase SDR</fullName>
    </submittedName>
</protein>
<dbReference type="SUPFAM" id="SSF51735">
    <property type="entry name" value="NAD(P)-binding Rossmann-fold domains"/>
    <property type="match status" value="1"/>
</dbReference>
<dbReference type="PANTHER" id="PTHR24322:SF736">
    <property type="entry name" value="RETINOL DEHYDROGENASE 10"/>
    <property type="match status" value="1"/>
</dbReference>
<dbReference type="Gene3D" id="3.40.50.720">
    <property type="entry name" value="NAD(P)-binding Rossmann-like Domain"/>
    <property type="match status" value="1"/>
</dbReference>
<name>F1YNX1_9ACTN</name>
<gene>
    <name evidence="4" type="ORF">SCNU_18102</name>
</gene>
<dbReference type="AlphaFoldDB" id="F1YNX1"/>
<dbReference type="PRINTS" id="PR00080">
    <property type="entry name" value="SDRFAMILY"/>
</dbReference>
<organism evidence="4 5">
    <name type="scientific">Gordonia neofelifaecis NRRL B-59395</name>
    <dbReference type="NCBI Taxonomy" id="644548"/>
    <lineage>
        <taxon>Bacteria</taxon>
        <taxon>Bacillati</taxon>
        <taxon>Actinomycetota</taxon>
        <taxon>Actinomycetes</taxon>
        <taxon>Mycobacteriales</taxon>
        <taxon>Gordoniaceae</taxon>
        <taxon>Gordonia</taxon>
    </lineage>
</organism>
<dbReference type="RefSeq" id="WP_009680813.1">
    <property type="nucleotide sequence ID" value="NZ_AEUD01000020.1"/>
</dbReference>
<proteinExistence type="inferred from homology"/>
<accession>F1YNX1</accession>
<dbReference type="GO" id="GO:0016616">
    <property type="term" value="F:oxidoreductase activity, acting on the CH-OH group of donors, NAD or NADP as acceptor"/>
    <property type="evidence" value="ECO:0007669"/>
    <property type="project" value="TreeGrafter"/>
</dbReference>
<evidence type="ECO:0000313" key="4">
    <source>
        <dbReference type="EMBL" id="EGD53590.1"/>
    </source>
</evidence>
<reference evidence="4 5" key="1">
    <citation type="journal article" date="2011" name="J. Bacteriol.">
        <title>Draft Genome Sequence of Gordonia neofelifaecis NRRL B-59395, a Cholesterol-Degrading Actinomycete.</title>
        <authorList>
            <person name="Ge F."/>
            <person name="Li W."/>
            <person name="Chen G."/>
            <person name="Liu Y."/>
            <person name="Zhang G."/>
            <person name="Yong B."/>
            <person name="Wang Q."/>
            <person name="Wang N."/>
            <person name="Huang Z."/>
            <person name="Li W."/>
            <person name="Wang J."/>
            <person name="Wu C."/>
            <person name="Xie Q."/>
            <person name="Liu G."/>
        </authorList>
    </citation>
    <scope>NUCLEOTIDE SEQUENCE [LARGE SCALE GENOMIC DNA]</scope>
    <source>
        <strain evidence="4 5">NRRL B-59395</strain>
    </source>
</reference>
<evidence type="ECO:0000313" key="5">
    <source>
        <dbReference type="Proteomes" id="UP000035065"/>
    </source>
</evidence>
<evidence type="ECO:0000256" key="3">
    <source>
        <dbReference type="RuleBase" id="RU000363"/>
    </source>
</evidence>